<gene>
    <name evidence="2" type="ORF">JAAARDRAFT_533724</name>
</gene>
<accession>A0A067PK43</accession>
<protein>
    <submittedName>
        <fullName evidence="2">Uncharacterized protein</fullName>
    </submittedName>
</protein>
<dbReference type="InParanoid" id="A0A067PK43"/>
<sequence>MMPHSDFSSLANWDGSSTNPATLPPLPTEEERTRFPSNTMIAAANASGSSHGGGMGSHAGSYRAPSTPHVNGVYGLPGPVPQSPPHPYPYPQPSHLPKVSREQHVYRLPTKVVHTNPNPRPLNIAENAFSRESPASTTKPSNRPPVNLLPTSNTDSSPRGVPPVYARSGHTQRPPFDPTIILPPNAYLSSPHHSSPSFQTSTPQRFPPTYFSGPSNADRRRSGQSELPSSSPNGGNSESEVSAMIARPVSSSLCRSGALFW</sequence>
<proteinExistence type="predicted"/>
<evidence type="ECO:0000313" key="2">
    <source>
        <dbReference type="EMBL" id="KDQ51377.1"/>
    </source>
</evidence>
<keyword evidence="3" id="KW-1185">Reference proteome</keyword>
<dbReference type="AlphaFoldDB" id="A0A067PK43"/>
<organism evidence="2 3">
    <name type="scientific">Jaapia argillacea MUCL 33604</name>
    <dbReference type="NCBI Taxonomy" id="933084"/>
    <lineage>
        <taxon>Eukaryota</taxon>
        <taxon>Fungi</taxon>
        <taxon>Dikarya</taxon>
        <taxon>Basidiomycota</taxon>
        <taxon>Agaricomycotina</taxon>
        <taxon>Agaricomycetes</taxon>
        <taxon>Agaricomycetidae</taxon>
        <taxon>Jaapiales</taxon>
        <taxon>Jaapiaceae</taxon>
        <taxon>Jaapia</taxon>
    </lineage>
</organism>
<reference evidence="3" key="1">
    <citation type="journal article" date="2014" name="Proc. Natl. Acad. Sci. U.S.A.">
        <title>Extensive sampling of basidiomycete genomes demonstrates inadequacy of the white-rot/brown-rot paradigm for wood decay fungi.</title>
        <authorList>
            <person name="Riley R."/>
            <person name="Salamov A.A."/>
            <person name="Brown D.W."/>
            <person name="Nagy L.G."/>
            <person name="Floudas D."/>
            <person name="Held B.W."/>
            <person name="Levasseur A."/>
            <person name="Lombard V."/>
            <person name="Morin E."/>
            <person name="Otillar R."/>
            <person name="Lindquist E.A."/>
            <person name="Sun H."/>
            <person name="LaButti K.M."/>
            <person name="Schmutz J."/>
            <person name="Jabbour D."/>
            <person name="Luo H."/>
            <person name="Baker S.E."/>
            <person name="Pisabarro A.G."/>
            <person name="Walton J.D."/>
            <person name="Blanchette R.A."/>
            <person name="Henrissat B."/>
            <person name="Martin F."/>
            <person name="Cullen D."/>
            <person name="Hibbett D.S."/>
            <person name="Grigoriev I.V."/>
        </authorList>
    </citation>
    <scope>NUCLEOTIDE SEQUENCE [LARGE SCALE GENOMIC DNA]</scope>
    <source>
        <strain evidence="3">MUCL 33604</strain>
    </source>
</reference>
<evidence type="ECO:0000256" key="1">
    <source>
        <dbReference type="SAM" id="MobiDB-lite"/>
    </source>
</evidence>
<name>A0A067PK43_9AGAM</name>
<feature type="region of interest" description="Disordered" evidence="1">
    <location>
        <begin position="1"/>
        <end position="96"/>
    </location>
</feature>
<feature type="compositionally biased region" description="Polar residues" evidence="1">
    <location>
        <begin position="1"/>
        <end position="21"/>
    </location>
</feature>
<feature type="region of interest" description="Disordered" evidence="1">
    <location>
        <begin position="130"/>
        <end position="242"/>
    </location>
</feature>
<feature type="compositionally biased region" description="Low complexity" evidence="1">
    <location>
        <begin position="228"/>
        <end position="240"/>
    </location>
</feature>
<dbReference type="EMBL" id="KL197749">
    <property type="protein sequence ID" value="KDQ51377.1"/>
    <property type="molecule type" value="Genomic_DNA"/>
</dbReference>
<feature type="compositionally biased region" description="Pro residues" evidence="1">
    <location>
        <begin position="78"/>
        <end position="94"/>
    </location>
</feature>
<evidence type="ECO:0000313" key="3">
    <source>
        <dbReference type="Proteomes" id="UP000027265"/>
    </source>
</evidence>
<feature type="compositionally biased region" description="Polar residues" evidence="1">
    <location>
        <begin position="187"/>
        <end position="204"/>
    </location>
</feature>
<dbReference type="HOGENOM" id="CLU_1065827_0_0_1"/>
<dbReference type="Proteomes" id="UP000027265">
    <property type="component" value="Unassembled WGS sequence"/>
</dbReference>